<dbReference type="InterPro" id="IPR022441">
    <property type="entry name" value="Para_beta_helix_rpt-2"/>
</dbReference>
<dbReference type="GO" id="GO:0051015">
    <property type="term" value="F:actin filament binding"/>
    <property type="evidence" value="ECO:0007669"/>
    <property type="project" value="InterPro"/>
</dbReference>
<feature type="compositionally biased region" description="Low complexity" evidence="1">
    <location>
        <begin position="16"/>
        <end position="25"/>
    </location>
</feature>
<dbReference type="InterPro" id="IPR012334">
    <property type="entry name" value="Pectin_lyas_fold"/>
</dbReference>
<dbReference type="Gene3D" id="2.80.10.50">
    <property type="match status" value="1"/>
</dbReference>
<gene>
    <name evidence="4" type="ORF">SLUN_04685</name>
</gene>
<dbReference type="GO" id="GO:0016477">
    <property type="term" value="P:cell migration"/>
    <property type="evidence" value="ECO:0007669"/>
    <property type="project" value="TreeGrafter"/>
</dbReference>
<dbReference type="InterPro" id="IPR008999">
    <property type="entry name" value="Actin-crosslinking"/>
</dbReference>
<dbReference type="PANTHER" id="PTHR10551">
    <property type="entry name" value="FASCIN"/>
    <property type="match status" value="1"/>
</dbReference>
<dbReference type="AlphaFoldDB" id="A0A2R4SXL8"/>
<dbReference type="InterPro" id="IPR010431">
    <property type="entry name" value="Fascin"/>
</dbReference>
<organism evidence="4 5">
    <name type="scientific">Streptomyces lunaelactis</name>
    <dbReference type="NCBI Taxonomy" id="1535768"/>
    <lineage>
        <taxon>Bacteria</taxon>
        <taxon>Bacillati</taxon>
        <taxon>Actinomycetota</taxon>
        <taxon>Actinomycetes</taxon>
        <taxon>Kitasatosporales</taxon>
        <taxon>Streptomycetaceae</taxon>
        <taxon>Streptomyces</taxon>
    </lineage>
</organism>
<reference evidence="4 5" key="1">
    <citation type="submission" date="2018-01" db="EMBL/GenBank/DDBJ databases">
        <title>Complete genome sequence of Streptomyces lunaelactis MM109T, a Ferroverdin A producer isolated from cave moonmilk deposits.</title>
        <authorList>
            <person name="Naome A."/>
            <person name="Martinet L."/>
            <person name="Maciejewska M."/>
            <person name="Anderssen S."/>
            <person name="Adam D."/>
            <person name="Tenconi E."/>
            <person name="Deflandre B."/>
            <person name="Arguelles-Arias A."/>
            <person name="Calusinska M."/>
            <person name="Copieters W."/>
            <person name="Karim L."/>
            <person name="Hanikenne M."/>
            <person name="Baurain D."/>
            <person name="van Wezel G."/>
            <person name="Smargiasso N."/>
            <person name="de Pauw E."/>
            <person name="Delfosse P."/>
            <person name="Rigali S."/>
        </authorList>
    </citation>
    <scope>NUCLEOTIDE SEQUENCE [LARGE SCALE GENOMIC DNA]</scope>
    <source>
        <strain evidence="4 5">MM109</strain>
    </source>
</reference>
<dbReference type="Proteomes" id="UP000244201">
    <property type="component" value="Chromosome"/>
</dbReference>
<evidence type="ECO:0000256" key="2">
    <source>
        <dbReference type="SAM" id="Phobius"/>
    </source>
</evidence>
<protein>
    <recommendedName>
        <fullName evidence="3">Right handed beta helix domain-containing protein</fullName>
    </recommendedName>
</protein>
<dbReference type="InterPro" id="IPR011050">
    <property type="entry name" value="Pectin_lyase_fold/virulence"/>
</dbReference>
<dbReference type="SMART" id="SM00710">
    <property type="entry name" value="PbH1"/>
    <property type="match status" value="4"/>
</dbReference>
<dbReference type="Pfam" id="PF13229">
    <property type="entry name" value="Beta_helix"/>
    <property type="match status" value="1"/>
</dbReference>
<keyword evidence="2" id="KW-1133">Transmembrane helix</keyword>
<sequence length="551" mass="56797">MKLRPLSRQSREAARGRAAGVGAAVRGRRDGRLGSAGTPRTRRRSALVIGTVLGMAVTGLTWFGPTTSPASAAGCISSGTDADITAALVGPGDVAELCPGAVFNLSKTIYFTAAQQRIETQGLPTDGTRAILRVASPTLAMAVFGHDQSGAVLQNVEVDGSRPQYGRIPNSDALIEMGGNSTGQAVRNVYAHHTRGWSDLHLFGGDSTGGVPGCQQATLSGNLLTDAGTDAPDTWADGISLDCGNTLVENNTIRDATDGGIVIFGAPGSTVRNNTIIAATQVMLGGINMVDYGPAGGNYTDTVVSGNTINAAGSLIKIAVPMGPLPWGCGSTVVNYGATVTGNKLEGAHMGYGFVANGVRDWTVTGNTDNSTHVGHVKGSNCSGSIASAPSGFQSASVSNSTLQSNFVPNQSLTSLLGLTERPTTVSFKANNGLFVTAEGAGTQPLIANRAQVGPWEAFDVIYLSGDQVQLRAQVNGLFVTAESAGTEPLIANRTVAKGWETFRMIKNSNGTVGLVAGANNMYVTSNNGTAPLIANRPANNGWEKFTLYAY</sequence>
<dbReference type="GO" id="GO:0015629">
    <property type="term" value="C:actin cytoskeleton"/>
    <property type="evidence" value="ECO:0007669"/>
    <property type="project" value="TreeGrafter"/>
</dbReference>
<dbReference type="Gene3D" id="2.160.20.10">
    <property type="entry name" value="Single-stranded right-handed beta-helix, Pectin lyase-like"/>
    <property type="match status" value="1"/>
</dbReference>
<feature type="domain" description="Right handed beta helix" evidence="3">
    <location>
        <begin position="217"/>
        <end position="368"/>
    </location>
</feature>
<keyword evidence="5" id="KW-1185">Reference proteome</keyword>
<feature type="transmembrane region" description="Helical" evidence="2">
    <location>
        <begin position="46"/>
        <end position="64"/>
    </location>
</feature>
<dbReference type="EMBL" id="CP026304">
    <property type="protein sequence ID" value="AVZ71597.1"/>
    <property type="molecule type" value="Genomic_DNA"/>
</dbReference>
<dbReference type="GO" id="GO:0007163">
    <property type="term" value="P:establishment or maintenance of cell polarity"/>
    <property type="evidence" value="ECO:0007669"/>
    <property type="project" value="TreeGrafter"/>
</dbReference>
<keyword evidence="2" id="KW-0812">Transmembrane</keyword>
<evidence type="ECO:0000313" key="5">
    <source>
        <dbReference type="Proteomes" id="UP000244201"/>
    </source>
</evidence>
<accession>A0A2R4SXL8</accession>
<dbReference type="KEGG" id="slk:SLUN_04685"/>
<dbReference type="GO" id="GO:0051017">
    <property type="term" value="P:actin filament bundle assembly"/>
    <property type="evidence" value="ECO:0007669"/>
    <property type="project" value="TreeGrafter"/>
</dbReference>
<dbReference type="SUPFAM" id="SSF50405">
    <property type="entry name" value="Actin-crosslinking proteins"/>
    <property type="match status" value="1"/>
</dbReference>
<dbReference type="SUPFAM" id="SSF51126">
    <property type="entry name" value="Pectin lyase-like"/>
    <property type="match status" value="1"/>
</dbReference>
<keyword evidence="2" id="KW-0472">Membrane</keyword>
<evidence type="ECO:0000256" key="1">
    <source>
        <dbReference type="SAM" id="MobiDB-lite"/>
    </source>
</evidence>
<dbReference type="InterPro" id="IPR006626">
    <property type="entry name" value="PbH1"/>
</dbReference>
<dbReference type="CDD" id="cd00257">
    <property type="entry name" value="beta-trefoil_FSCN-like"/>
    <property type="match status" value="1"/>
</dbReference>
<dbReference type="PANTHER" id="PTHR10551:SF9">
    <property type="entry name" value="FASCIN-2"/>
    <property type="match status" value="1"/>
</dbReference>
<name>A0A2R4SXL8_9ACTN</name>
<proteinExistence type="predicted"/>
<evidence type="ECO:0000259" key="3">
    <source>
        <dbReference type="Pfam" id="PF13229"/>
    </source>
</evidence>
<dbReference type="InterPro" id="IPR039448">
    <property type="entry name" value="Beta_helix"/>
</dbReference>
<evidence type="ECO:0000313" key="4">
    <source>
        <dbReference type="EMBL" id="AVZ71597.1"/>
    </source>
</evidence>
<dbReference type="GO" id="GO:0005737">
    <property type="term" value="C:cytoplasm"/>
    <property type="evidence" value="ECO:0007669"/>
    <property type="project" value="TreeGrafter"/>
</dbReference>
<dbReference type="NCBIfam" id="TIGR03804">
    <property type="entry name" value="para_beta_helix"/>
    <property type="match status" value="1"/>
</dbReference>
<feature type="region of interest" description="Disordered" evidence="1">
    <location>
        <begin position="1"/>
        <end position="40"/>
    </location>
</feature>